<sequence>MTERPAVPGPGNHSVVAPGGGGTGMNPMGVPVSSTGMIGVASAQLQVPVSTIGLQNPNHAYQQNHVQQPSLGGGLVPAAAQMPAQMPAVSMPQQMLVPTSMPQQQQQQQQHQQVAMPPSLPTSSHALPAGQQPGHGQMMHAHIAVSQTPARTYQNAHAQHVMTPQGSYQGQQILQPNLSPIPMSMPMPPNTTNTAMVLPQEQAARTSLPLPPSTAFAMSRLPTTTSAAVPMPPPTTTSNPALLPPPLLATTTLDYTSMHLNVGGAAMELSHEDKMNKLKSNRTMWLKLRRTNDYWAMYDNLNPDDNPREKDRMYQLACVLCRLGRYNVRSSQGFSNLRRHAHKYHMKELEELQKMEGVEGGGKRPPGSRRSRPPGSSPPKRKKVAAMPTALPTVPPGSGMIIASFGKASEIKATEQEIRDAILYVKEMCGDTVYYLVVDLLRPLPSNSTKGIAVRDAAKLYLGAGAKLDPTIGATLNSMANATEDGGDAAEKVDDDDNNNNNNSEPKEPPAAVISKEITRDKDWRAFLVHVFGMHDAQSLFWAADEFQRRRNGLYEAYAAQIAQAQAQYAQYHSSAHMMAPASAPAVGAVP</sequence>
<dbReference type="GO" id="GO:0003677">
    <property type="term" value="F:DNA binding"/>
    <property type="evidence" value="ECO:0007669"/>
    <property type="project" value="InterPro"/>
</dbReference>
<feature type="compositionally biased region" description="Low complexity" evidence="5">
    <location>
        <begin position="103"/>
        <end position="113"/>
    </location>
</feature>
<dbReference type="GO" id="GO:0008270">
    <property type="term" value="F:zinc ion binding"/>
    <property type="evidence" value="ECO:0007669"/>
    <property type="project" value="UniProtKB-KW"/>
</dbReference>
<dbReference type="InterPro" id="IPR003656">
    <property type="entry name" value="Znf_BED"/>
</dbReference>
<evidence type="ECO:0000256" key="3">
    <source>
        <dbReference type="ARBA" id="ARBA00022833"/>
    </source>
</evidence>
<dbReference type="Proteomes" id="UP000660262">
    <property type="component" value="Unassembled WGS sequence"/>
</dbReference>
<dbReference type="EMBL" id="BNJQ01000019">
    <property type="protein sequence ID" value="GHP08159.1"/>
    <property type="molecule type" value="Genomic_DNA"/>
</dbReference>
<name>A0A830HT62_9CHLO</name>
<keyword evidence="1" id="KW-0479">Metal-binding</keyword>
<organism evidence="7 8">
    <name type="scientific">Pycnococcus provasolii</name>
    <dbReference type="NCBI Taxonomy" id="41880"/>
    <lineage>
        <taxon>Eukaryota</taxon>
        <taxon>Viridiplantae</taxon>
        <taxon>Chlorophyta</taxon>
        <taxon>Pseudoscourfieldiophyceae</taxon>
        <taxon>Pseudoscourfieldiales</taxon>
        <taxon>Pycnococcaceae</taxon>
        <taxon>Pycnococcus</taxon>
    </lineage>
</organism>
<evidence type="ECO:0000256" key="4">
    <source>
        <dbReference type="PROSITE-ProRule" id="PRU00027"/>
    </source>
</evidence>
<reference evidence="7" key="1">
    <citation type="submission" date="2020-10" db="EMBL/GenBank/DDBJ databases">
        <title>Unveiling of a novel bifunctional photoreceptor, Dualchrome1, isolated from a cosmopolitan green alga.</title>
        <authorList>
            <person name="Suzuki S."/>
            <person name="Kawachi M."/>
        </authorList>
    </citation>
    <scope>NUCLEOTIDE SEQUENCE</scope>
    <source>
        <strain evidence="7">NIES 2893</strain>
    </source>
</reference>
<evidence type="ECO:0000313" key="8">
    <source>
        <dbReference type="Proteomes" id="UP000660262"/>
    </source>
</evidence>
<gene>
    <name evidence="7" type="ORF">PPROV_000690100</name>
</gene>
<protein>
    <recommendedName>
        <fullName evidence="6">BED-type domain-containing protein</fullName>
    </recommendedName>
</protein>
<feature type="compositionally biased region" description="Acidic residues" evidence="5">
    <location>
        <begin position="485"/>
        <end position="498"/>
    </location>
</feature>
<keyword evidence="3" id="KW-0862">Zinc</keyword>
<evidence type="ECO:0000256" key="1">
    <source>
        <dbReference type="ARBA" id="ARBA00022723"/>
    </source>
</evidence>
<feature type="region of interest" description="Disordered" evidence="5">
    <location>
        <begin position="479"/>
        <end position="512"/>
    </location>
</feature>
<evidence type="ECO:0000313" key="7">
    <source>
        <dbReference type="EMBL" id="GHP08159.1"/>
    </source>
</evidence>
<dbReference type="PROSITE" id="PS50808">
    <property type="entry name" value="ZF_BED"/>
    <property type="match status" value="1"/>
</dbReference>
<evidence type="ECO:0000256" key="5">
    <source>
        <dbReference type="SAM" id="MobiDB-lite"/>
    </source>
</evidence>
<comment type="caution">
    <text evidence="7">The sequence shown here is derived from an EMBL/GenBank/DDBJ whole genome shotgun (WGS) entry which is preliminary data.</text>
</comment>
<keyword evidence="2 4" id="KW-0863">Zinc-finger</keyword>
<evidence type="ECO:0000256" key="2">
    <source>
        <dbReference type="ARBA" id="ARBA00022771"/>
    </source>
</evidence>
<feature type="region of interest" description="Disordered" evidence="5">
    <location>
        <begin position="97"/>
        <end position="135"/>
    </location>
</feature>
<feature type="domain" description="BED-type" evidence="6">
    <location>
        <begin position="289"/>
        <end position="352"/>
    </location>
</feature>
<feature type="region of interest" description="Disordered" evidence="5">
    <location>
        <begin position="354"/>
        <end position="389"/>
    </location>
</feature>
<dbReference type="AlphaFoldDB" id="A0A830HT62"/>
<feature type="region of interest" description="Disordered" evidence="5">
    <location>
        <begin position="1"/>
        <end position="24"/>
    </location>
</feature>
<accession>A0A830HT62</accession>
<proteinExistence type="predicted"/>
<keyword evidence="8" id="KW-1185">Reference proteome</keyword>
<evidence type="ECO:0000259" key="6">
    <source>
        <dbReference type="PROSITE" id="PS50808"/>
    </source>
</evidence>